<comment type="caution">
    <text evidence="1">The sequence shown here is derived from an EMBL/GenBank/DDBJ whole genome shotgun (WGS) entry which is preliminary data.</text>
</comment>
<reference evidence="1 2" key="1">
    <citation type="journal article" date="2022" name="Allergy">
        <title>Genome assembly and annotation of Periplaneta americana reveal a comprehensive cockroach allergen profile.</title>
        <authorList>
            <person name="Wang L."/>
            <person name="Xiong Q."/>
            <person name="Saelim N."/>
            <person name="Wang L."/>
            <person name="Nong W."/>
            <person name="Wan A.T."/>
            <person name="Shi M."/>
            <person name="Liu X."/>
            <person name="Cao Q."/>
            <person name="Hui J.H.L."/>
            <person name="Sookrung N."/>
            <person name="Leung T.F."/>
            <person name="Tungtrongchitr A."/>
            <person name="Tsui S.K.W."/>
        </authorList>
    </citation>
    <scope>NUCLEOTIDE SEQUENCE [LARGE SCALE GENOMIC DNA]</scope>
    <source>
        <strain evidence="1">PWHHKU_190912</strain>
    </source>
</reference>
<protein>
    <submittedName>
        <fullName evidence="1">Uncharacterized protein</fullName>
    </submittedName>
</protein>
<sequence length="150" mass="17213">MTDLCEGGNETPGSLKAKRAKTVQPLVFIVERAEAGGEIGMRRRDWGLADSEGEEFEHYVSGMKTINNRKILKKANIFYAGYRLAALFTSNYVARIRYRLAALFTSNYVARKRCIKAEKDLCKYYRHVCLPCVRFCNSYESLDVRYTTLT</sequence>
<dbReference type="EMBL" id="JAJSOF020000038">
    <property type="protein sequence ID" value="KAJ4427850.1"/>
    <property type="molecule type" value="Genomic_DNA"/>
</dbReference>
<evidence type="ECO:0000313" key="2">
    <source>
        <dbReference type="Proteomes" id="UP001148838"/>
    </source>
</evidence>
<evidence type="ECO:0000313" key="1">
    <source>
        <dbReference type="EMBL" id="KAJ4427850.1"/>
    </source>
</evidence>
<gene>
    <name evidence="1" type="ORF">ANN_25629</name>
</gene>
<proteinExistence type="predicted"/>
<name>A0ABQ8S1X9_PERAM</name>
<accession>A0ABQ8S1X9</accession>
<keyword evidence="2" id="KW-1185">Reference proteome</keyword>
<dbReference type="Proteomes" id="UP001148838">
    <property type="component" value="Unassembled WGS sequence"/>
</dbReference>
<organism evidence="1 2">
    <name type="scientific">Periplaneta americana</name>
    <name type="common">American cockroach</name>
    <name type="synonym">Blatta americana</name>
    <dbReference type="NCBI Taxonomy" id="6978"/>
    <lineage>
        <taxon>Eukaryota</taxon>
        <taxon>Metazoa</taxon>
        <taxon>Ecdysozoa</taxon>
        <taxon>Arthropoda</taxon>
        <taxon>Hexapoda</taxon>
        <taxon>Insecta</taxon>
        <taxon>Pterygota</taxon>
        <taxon>Neoptera</taxon>
        <taxon>Polyneoptera</taxon>
        <taxon>Dictyoptera</taxon>
        <taxon>Blattodea</taxon>
        <taxon>Blattoidea</taxon>
        <taxon>Blattidae</taxon>
        <taxon>Blattinae</taxon>
        <taxon>Periplaneta</taxon>
    </lineage>
</organism>